<dbReference type="AlphaFoldDB" id="A0A9D2N2H6"/>
<dbReference type="Proteomes" id="UP000823910">
    <property type="component" value="Unassembled WGS sequence"/>
</dbReference>
<feature type="chain" id="PRO_5038824413" evidence="2">
    <location>
        <begin position="35"/>
        <end position="508"/>
    </location>
</feature>
<organism evidence="3 4">
    <name type="scientific">Candidatus Enterocloster excrementipullorum</name>
    <dbReference type="NCBI Taxonomy" id="2838559"/>
    <lineage>
        <taxon>Bacteria</taxon>
        <taxon>Bacillati</taxon>
        <taxon>Bacillota</taxon>
        <taxon>Clostridia</taxon>
        <taxon>Lachnospirales</taxon>
        <taxon>Lachnospiraceae</taxon>
        <taxon>Enterocloster</taxon>
    </lineage>
</organism>
<dbReference type="EMBL" id="DWWT01000065">
    <property type="protein sequence ID" value="HJC06919.1"/>
    <property type="molecule type" value="Genomic_DNA"/>
</dbReference>
<name>A0A9D2N2H6_9FIRM</name>
<gene>
    <name evidence="3" type="ORF">H9704_12340</name>
</gene>
<feature type="region of interest" description="Disordered" evidence="1">
    <location>
        <begin position="52"/>
        <end position="80"/>
    </location>
</feature>
<protein>
    <submittedName>
        <fullName evidence="3">Uncharacterized protein</fullName>
    </submittedName>
</protein>
<sequence>MKKQENWGRRATVWMAAWSLLVTGCGASESPAQADGTGGGTGREAPIRAESTMDTVHSVQEEAAAPTDREGNAHPAESGGEQTEGFLAMADAFVQEKIQAVSLKELPEKAGEEGIVSLGKSPEGLFEMYGYYAPEGRYEGILLRDLFGNTSYFSDIAYTSRELVPPRMLWDPEEDILLVSFHTHTENGESADDLWAFMRWETGHLEAVPFDREECQKRLGERLSYEVKKEENTVTFFDQGSTAGTFSLEGFDGGQIAEADYMGRLTFLAGVSTFMEFVPGLSAEGMSGFWYPEKGSLLAQISAERTGESGNETVDFTIEAIEGTETESDDPNEGEPGSQSRDGAFSFADLDGLSFCFSGGAGSWDTTFSIRPDGSFSGEYIDSDMGNRDTAYPGGTVYQCRFEGQLSSPVRVNDYTYRVEIRNMEYEKEEGTEEIQNGVRYEYTAAAGLESTESLLIYLPGAPWDALPQRFQVWAAYEGFSKEAGSILPSYGLYNEARGHGFLSAPVS</sequence>
<reference evidence="3" key="1">
    <citation type="journal article" date="2021" name="PeerJ">
        <title>Extensive microbial diversity within the chicken gut microbiome revealed by metagenomics and culture.</title>
        <authorList>
            <person name="Gilroy R."/>
            <person name="Ravi A."/>
            <person name="Getino M."/>
            <person name="Pursley I."/>
            <person name="Horton D.L."/>
            <person name="Alikhan N.F."/>
            <person name="Baker D."/>
            <person name="Gharbi K."/>
            <person name="Hall N."/>
            <person name="Watson M."/>
            <person name="Adriaenssens E.M."/>
            <person name="Foster-Nyarko E."/>
            <person name="Jarju S."/>
            <person name="Secka A."/>
            <person name="Antonio M."/>
            <person name="Oren A."/>
            <person name="Chaudhuri R.R."/>
            <person name="La Ragione R."/>
            <person name="Hildebrand F."/>
            <person name="Pallen M.J."/>
        </authorList>
    </citation>
    <scope>NUCLEOTIDE SEQUENCE</scope>
    <source>
        <strain evidence="3">CHK180-15479</strain>
    </source>
</reference>
<feature type="region of interest" description="Disordered" evidence="1">
    <location>
        <begin position="322"/>
        <end position="343"/>
    </location>
</feature>
<evidence type="ECO:0000313" key="4">
    <source>
        <dbReference type="Proteomes" id="UP000823910"/>
    </source>
</evidence>
<evidence type="ECO:0000256" key="1">
    <source>
        <dbReference type="SAM" id="MobiDB-lite"/>
    </source>
</evidence>
<reference evidence="3" key="2">
    <citation type="submission" date="2021-04" db="EMBL/GenBank/DDBJ databases">
        <authorList>
            <person name="Gilroy R."/>
        </authorList>
    </citation>
    <scope>NUCLEOTIDE SEQUENCE</scope>
    <source>
        <strain evidence="3">CHK180-15479</strain>
    </source>
</reference>
<feature type="compositionally biased region" description="Acidic residues" evidence="1">
    <location>
        <begin position="322"/>
        <end position="333"/>
    </location>
</feature>
<dbReference type="PROSITE" id="PS51257">
    <property type="entry name" value="PROKAR_LIPOPROTEIN"/>
    <property type="match status" value="1"/>
</dbReference>
<feature type="signal peptide" evidence="2">
    <location>
        <begin position="1"/>
        <end position="34"/>
    </location>
</feature>
<accession>A0A9D2N2H6</accession>
<proteinExistence type="predicted"/>
<keyword evidence="2" id="KW-0732">Signal</keyword>
<evidence type="ECO:0000256" key="2">
    <source>
        <dbReference type="SAM" id="SignalP"/>
    </source>
</evidence>
<comment type="caution">
    <text evidence="3">The sequence shown here is derived from an EMBL/GenBank/DDBJ whole genome shotgun (WGS) entry which is preliminary data.</text>
</comment>
<evidence type="ECO:0000313" key="3">
    <source>
        <dbReference type="EMBL" id="HJC06919.1"/>
    </source>
</evidence>